<dbReference type="InterPro" id="IPR051053">
    <property type="entry name" value="ECH/Chromodomain_protein"/>
</dbReference>
<comment type="similarity">
    <text evidence="1">Belongs to the enoyl-CoA hydratase/isomerase family.</text>
</comment>
<dbReference type="NCBIfam" id="NF006109">
    <property type="entry name" value="PRK08260.1"/>
    <property type="match status" value="1"/>
</dbReference>
<sequence length="293" mass="31163">MPDILYEVSDNVAFVTLNRPGKLNAVTTAMCDALIDAFDAADADDSVRAVVVTGSGRAFCAGADLSSGGDSFNRTNGESGPPRDTGGRVTLRIFRSLKPVIAAINGPAVGFGASLTLPMDFRVAADSAKIGFPFTARGIVPDGAASWFLPRVVGPNRALDWAMTGRVFRAKEALEAGLVRSLHPAEEVLAVATEIAQEIARSAAPVSVALTRQLLWQMMGADHPMVAHEIESAAIAYTGSGPDAAEGVKAFLDKRTPVWTLNPGSDLPEWFPWRPEPAYEGIERIPPSTTRYR</sequence>
<dbReference type="EC" id="4.2.1.17" evidence="2"/>
<accession>A0A2S8J6G5</accession>
<evidence type="ECO:0000313" key="3">
    <source>
        <dbReference type="Proteomes" id="UP000239290"/>
    </source>
</evidence>
<protein>
    <submittedName>
        <fullName evidence="2">Enoyl-CoA hydratase</fullName>
        <ecNumber evidence="2">4.2.1.17</ecNumber>
    </submittedName>
</protein>
<dbReference type="AlphaFoldDB" id="A0A2S8J6G5"/>
<proteinExistence type="inferred from homology"/>
<dbReference type="RefSeq" id="WP_105417941.1">
    <property type="nucleotide sequence ID" value="NZ_PUIO01000030.1"/>
</dbReference>
<dbReference type="InterPro" id="IPR001753">
    <property type="entry name" value="Enoyl-CoA_hydra/iso"/>
</dbReference>
<dbReference type="InterPro" id="IPR029045">
    <property type="entry name" value="ClpP/crotonase-like_dom_sf"/>
</dbReference>
<name>A0A2S8J6G5_RHOOP</name>
<organism evidence="2 3">
    <name type="scientific">Rhodococcus opacus</name>
    <name type="common">Nocardia opaca</name>
    <dbReference type="NCBI Taxonomy" id="37919"/>
    <lineage>
        <taxon>Bacteria</taxon>
        <taxon>Bacillati</taxon>
        <taxon>Actinomycetota</taxon>
        <taxon>Actinomycetes</taxon>
        <taxon>Mycobacteriales</taxon>
        <taxon>Nocardiaceae</taxon>
        <taxon>Rhodococcus</taxon>
    </lineage>
</organism>
<dbReference type="GO" id="GO:0004300">
    <property type="term" value="F:enoyl-CoA hydratase activity"/>
    <property type="evidence" value="ECO:0007669"/>
    <property type="project" value="UniProtKB-EC"/>
</dbReference>
<evidence type="ECO:0000256" key="1">
    <source>
        <dbReference type="ARBA" id="ARBA00005254"/>
    </source>
</evidence>
<dbReference type="SUPFAM" id="SSF52096">
    <property type="entry name" value="ClpP/crotonase"/>
    <property type="match status" value="1"/>
</dbReference>
<dbReference type="Pfam" id="PF00378">
    <property type="entry name" value="ECH_1"/>
    <property type="match status" value="1"/>
</dbReference>
<dbReference type="PANTHER" id="PTHR43684">
    <property type="match status" value="1"/>
</dbReference>
<dbReference type="CDD" id="cd06558">
    <property type="entry name" value="crotonase-like"/>
    <property type="match status" value="1"/>
</dbReference>
<evidence type="ECO:0000313" key="2">
    <source>
        <dbReference type="EMBL" id="PQP22567.1"/>
    </source>
</evidence>
<dbReference type="PANTHER" id="PTHR43684:SF4">
    <property type="entry name" value="ENOYL-COA HYDRATASE_ISOMERASE FAMILY PROTEIN (AFU_ORTHOLOGUE AFUA_1G01890)"/>
    <property type="match status" value="1"/>
</dbReference>
<comment type="caution">
    <text evidence="2">The sequence shown here is derived from an EMBL/GenBank/DDBJ whole genome shotgun (WGS) entry which is preliminary data.</text>
</comment>
<dbReference type="EMBL" id="PUIO01000030">
    <property type="protein sequence ID" value="PQP22567.1"/>
    <property type="molecule type" value="Genomic_DNA"/>
</dbReference>
<dbReference type="Gene3D" id="3.90.226.10">
    <property type="entry name" value="2-enoyl-CoA Hydratase, Chain A, domain 1"/>
    <property type="match status" value="1"/>
</dbReference>
<reference evidence="3" key="1">
    <citation type="submission" date="2018-02" db="EMBL/GenBank/DDBJ databases">
        <title>Draft genome sequencing of Rhodococcus opacus KU647198.</title>
        <authorList>
            <person name="Zheng B.-X."/>
        </authorList>
    </citation>
    <scope>NUCLEOTIDE SEQUENCE [LARGE SCALE GENOMIC DNA]</scope>
    <source>
        <strain evidence="3">04-OD7</strain>
    </source>
</reference>
<dbReference type="Gene3D" id="1.10.12.10">
    <property type="entry name" value="Lyase 2-enoyl-coa Hydratase, Chain A, domain 2"/>
    <property type="match status" value="1"/>
</dbReference>
<keyword evidence="2" id="KW-0456">Lyase</keyword>
<gene>
    <name evidence="2" type="ORF">C5613_23185</name>
</gene>
<dbReference type="InterPro" id="IPR014748">
    <property type="entry name" value="Enoyl-CoA_hydra_C"/>
</dbReference>
<dbReference type="Proteomes" id="UP000239290">
    <property type="component" value="Unassembled WGS sequence"/>
</dbReference>